<dbReference type="EMBL" id="CAXIEN010000005">
    <property type="protein sequence ID" value="CAL1262415.1"/>
    <property type="molecule type" value="Genomic_DNA"/>
</dbReference>
<dbReference type="Proteomes" id="UP001497382">
    <property type="component" value="Unassembled WGS sequence"/>
</dbReference>
<name>A0AAV1YU08_9ARAC</name>
<accession>A0AAV1YU08</accession>
<dbReference type="InterPro" id="IPR036179">
    <property type="entry name" value="Ig-like_dom_sf"/>
</dbReference>
<dbReference type="PANTHER" id="PTHR21261">
    <property type="entry name" value="BEAT PROTEIN"/>
    <property type="match status" value="1"/>
</dbReference>
<comment type="caution">
    <text evidence="1">The sequence shown here is derived from an EMBL/GenBank/DDBJ whole genome shotgun (WGS) entry which is preliminary data.</text>
</comment>
<dbReference type="AlphaFoldDB" id="A0AAV1YU08"/>
<dbReference type="SUPFAM" id="SSF48726">
    <property type="entry name" value="Immunoglobulin"/>
    <property type="match status" value="1"/>
</dbReference>
<sequence>MGRFIIACAFRGGHWGVILIFFGLLSFEETNAVEIRRLSVPRWIQNGTEDAVVLDCEYVYTENDFRLVVKWFFEDNLEPVYQWIPGLNRKHASEMLKDRLDLNFSVSTVDAYSRFRALRILRPTTELSGKYTCLVTSLAGQDSKEQVMTVFVPAHEFELGYMETNFNTVNVSCETLGVFPFPNMRLYLRPSSGSPPQAVTDVKTRSVRRPSGSYDVLLHRTFMINELSSKGATVFECILELPGTNYFQSKRIAYFPGIQGPRIEAPYGLSSFCPGDKNLTKNLSIFYVFVIVVSHLFKILHQDT</sequence>
<proteinExistence type="predicted"/>
<dbReference type="PANTHER" id="PTHR21261:SF2">
    <property type="entry name" value="GH04238P-RELATED"/>
    <property type="match status" value="1"/>
</dbReference>
<organism evidence="1 2">
    <name type="scientific">Larinioides sclopetarius</name>
    <dbReference type="NCBI Taxonomy" id="280406"/>
    <lineage>
        <taxon>Eukaryota</taxon>
        <taxon>Metazoa</taxon>
        <taxon>Ecdysozoa</taxon>
        <taxon>Arthropoda</taxon>
        <taxon>Chelicerata</taxon>
        <taxon>Arachnida</taxon>
        <taxon>Araneae</taxon>
        <taxon>Araneomorphae</taxon>
        <taxon>Entelegynae</taxon>
        <taxon>Araneoidea</taxon>
        <taxon>Araneidae</taxon>
        <taxon>Larinioides</taxon>
    </lineage>
</organism>
<gene>
    <name evidence="1" type="ORF">LARSCL_LOCUS976</name>
</gene>
<dbReference type="InterPro" id="IPR013783">
    <property type="entry name" value="Ig-like_fold"/>
</dbReference>
<evidence type="ECO:0000313" key="2">
    <source>
        <dbReference type="Proteomes" id="UP001497382"/>
    </source>
</evidence>
<dbReference type="Gene3D" id="2.60.40.10">
    <property type="entry name" value="Immunoglobulins"/>
    <property type="match status" value="1"/>
</dbReference>
<protein>
    <recommendedName>
        <fullName evidence="3">Ig-like domain-containing protein</fullName>
    </recommendedName>
</protein>
<keyword evidence="2" id="KW-1185">Reference proteome</keyword>
<evidence type="ECO:0008006" key="3">
    <source>
        <dbReference type="Google" id="ProtNLM"/>
    </source>
</evidence>
<reference evidence="1 2" key="1">
    <citation type="submission" date="2024-04" db="EMBL/GenBank/DDBJ databases">
        <authorList>
            <person name="Rising A."/>
            <person name="Reimegard J."/>
            <person name="Sonavane S."/>
            <person name="Akerstrom W."/>
            <person name="Nylinder S."/>
            <person name="Hedman E."/>
            <person name="Kallberg Y."/>
        </authorList>
    </citation>
    <scope>NUCLEOTIDE SEQUENCE [LARGE SCALE GENOMIC DNA]</scope>
</reference>
<evidence type="ECO:0000313" key="1">
    <source>
        <dbReference type="EMBL" id="CAL1262415.1"/>
    </source>
</evidence>